<dbReference type="EMBL" id="BMEQ01000054">
    <property type="protein sequence ID" value="GGG72202.1"/>
    <property type="molecule type" value="Genomic_DNA"/>
</dbReference>
<dbReference type="AlphaFoldDB" id="A0A917H9E5"/>
<sequence length="400" mass="42334">MTELVGGKAAGLGALTSAGERVPEGFCLTTEAYRSGTIPEQAVLRAYEHLGGGPVAVRSSATAEDLPGASFAGQQDTVLDVAGEDALLEAIRQCWDSLDSERAVAYRAGQGLEAEGLAMAVVVQRMITPRAAGVMFTANPLTGTRTETVIDAVPGLGTGVVEGTMDTDHYVLAGHGPLPEHHDHGCLSPDQLGELQQSGLRVQRALGGPQDSEFAYDAQGTLWLLQSRAITTLFPLPPGTDPGRDDPRIYLEVGHMQGLRGPVTPMGVSVLRERTRRWLQIIGVDDAVVDQFLVVIGGRLFMDLTGFVRSPRLHSRVPEMVQVYGPAVARGVRHVLEDPRYAPRRVRSGQRGFSPGATARAAAGRCAGRAGRRGAGPGTAGRRPRARVRRARAGPPAALG</sequence>
<proteinExistence type="predicted"/>
<dbReference type="InterPro" id="IPR002192">
    <property type="entry name" value="PPDK_AMP/ATP-bd"/>
</dbReference>
<evidence type="ECO:0000259" key="2">
    <source>
        <dbReference type="Pfam" id="PF01326"/>
    </source>
</evidence>
<dbReference type="SUPFAM" id="SSF56059">
    <property type="entry name" value="Glutathione synthetase ATP-binding domain-like"/>
    <property type="match status" value="1"/>
</dbReference>
<gene>
    <name evidence="3" type="ORF">GCM10011374_41210</name>
</gene>
<feature type="compositionally biased region" description="Basic residues" evidence="1">
    <location>
        <begin position="382"/>
        <end position="392"/>
    </location>
</feature>
<feature type="compositionally biased region" description="Low complexity" evidence="1">
    <location>
        <begin position="355"/>
        <end position="369"/>
    </location>
</feature>
<organism evidence="3 4">
    <name type="scientific">Kocuria dechangensis</name>
    <dbReference type="NCBI Taxonomy" id="1176249"/>
    <lineage>
        <taxon>Bacteria</taxon>
        <taxon>Bacillati</taxon>
        <taxon>Actinomycetota</taxon>
        <taxon>Actinomycetes</taxon>
        <taxon>Micrococcales</taxon>
        <taxon>Micrococcaceae</taxon>
        <taxon>Kocuria</taxon>
    </lineage>
</organism>
<evidence type="ECO:0000256" key="1">
    <source>
        <dbReference type="SAM" id="MobiDB-lite"/>
    </source>
</evidence>
<dbReference type="InterPro" id="IPR051549">
    <property type="entry name" value="PEP_Utilizing_Enz"/>
</dbReference>
<evidence type="ECO:0000313" key="4">
    <source>
        <dbReference type="Proteomes" id="UP000638848"/>
    </source>
</evidence>
<dbReference type="RefSeq" id="WP_229742022.1">
    <property type="nucleotide sequence ID" value="NZ_BMEQ01000054.1"/>
</dbReference>
<dbReference type="GO" id="GO:0016301">
    <property type="term" value="F:kinase activity"/>
    <property type="evidence" value="ECO:0007669"/>
    <property type="project" value="InterPro"/>
</dbReference>
<reference evidence="3" key="1">
    <citation type="journal article" date="2014" name="Int. J. Syst. Evol. Microbiol.">
        <title>Complete genome sequence of Corynebacterium casei LMG S-19264T (=DSM 44701T), isolated from a smear-ripened cheese.</title>
        <authorList>
            <consortium name="US DOE Joint Genome Institute (JGI-PGF)"/>
            <person name="Walter F."/>
            <person name="Albersmeier A."/>
            <person name="Kalinowski J."/>
            <person name="Ruckert C."/>
        </authorList>
    </citation>
    <scope>NUCLEOTIDE SEQUENCE</scope>
    <source>
        <strain evidence="3">CGMCC 1.12187</strain>
    </source>
</reference>
<accession>A0A917H9E5</accession>
<dbReference type="Pfam" id="PF01326">
    <property type="entry name" value="PPDK_N"/>
    <property type="match status" value="2"/>
</dbReference>
<dbReference type="InterPro" id="IPR013815">
    <property type="entry name" value="ATP_grasp_subdomain_1"/>
</dbReference>
<feature type="domain" description="Pyruvate phosphate dikinase AMP/ATP-binding" evidence="2">
    <location>
        <begin position="181"/>
        <end position="232"/>
    </location>
</feature>
<feature type="domain" description="Pyruvate phosphate dikinase AMP/ATP-binding" evidence="2">
    <location>
        <begin position="40"/>
        <end position="173"/>
    </location>
</feature>
<evidence type="ECO:0000313" key="3">
    <source>
        <dbReference type="EMBL" id="GGG72202.1"/>
    </source>
</evidence>
<protein>
    <recommendedName>
        <fullName evidence="2">Pyruvate phosphate dikinase AMP/ATP-binding domain-containing protein</fullName>
    </recommendedName>
</protein>
<feature type="region of interest" description="Disordered" evidence="1">
    <location>
        <begin position="346"/>
        <end position="400"/>
    </location>
</feature>
<dbReference type="Gene3D" id="3.30.470.20">
    <property type="entry name" value="ATP-grasp fold, B domain"/>
    <property type="match status" value="2"/>
</dbReference>
<keyword evidence="4" id="KW-1185">Reference proteome</keyword>
<name>A0A917H9E5_9MICC</name>
<dbReference type="PANTHER" id="PTHR43615">
    <property type="entry name" value="PHOSPHOENOLPYRUVATE SYNTHASE-RELATED"/>
    <property type="match status" value="1"/>
</dbReference>
<comment type="caution">
    <text evidence="3">The sequence shown here is derived from an EMBL/GenBank/DDBJ whole genome shotgun (WGS) entry which is preliminary data.</text>
</comment>
<dbReference type="PANTHER" id="PTHR43615:SF1">
    <property type="entry name" value="PPDK_N DOMAIN-CONTAINING PROTEIN"/>
    <property type="match status" value="1"/>
</dbReference>
<dbReference type="Gene3D" id="3.30.1490.20">
    <property type="entry name" value="ATP-grasp fold, A domain"/>
    <property type="match status" value="2"/>
</dbReference>
<dbReference type="Proteomes" id="UP000638848">
    <property type="component" value="Unassembled WGS sequence"/>
</dbReference>
<reference evidence="3" key="2">
    <citation type="submission" date="2020-09" db="EMBL/GenBank/DDBJ databases">
        <authorList>
            <person name="Sun Q."/>
            <person name="Zhou Y."/>
        </authorList>
    </citation>
    <scope>NUCLEOTIDE SEQUENCE</scope>
    <source>
        <strain evidence="3">CGMCC 1.12187</strain>
    </source>
</reference>
<dbReference type="GO" id="GO:0005524">
    <property type="term" value="F:ATP binding"/>
    <property type="evidence" value="ECO:0007669"/>
    <property type="project" value="InterPro"/>
</dbReference>